<dbReference type="SMART" id="SM00267">
    <property type="entry name" value="GGDEF"/>
    <property type="match status" value="1"/>
</dbReference>
<dbReference type="Pfam" id="PF08447">
    <property type="entry name" value="PAS_3"/>
    <property type="match status" value="1"/>
</dbReference>
<dbReference type="NCBIfam" id="TIGR00254">
    <property type="entry name" value="GGDEF"/>
    <property type="match status" value="1"/>
</dbReference>
<dbReference type="GO" id="GO:0052621">
    <property type="term" value="F:diguanylate cyclase activity"/>
    <property type="evidence" value="ECO:0007669"/>
    <property type="project" value="TreeGrafter"/>
</dbReference>
<dbReference type="InterPro" id="IPR000700">
    <property type="entry name" value="PAS-assoc_C"/>
</dbReference>
<dbReference type="InterPro" id="IPR001610">
    <property type="entry name" value="PAC"/>
</dbReference>
<dbReference type="SMART" id="SM00086">
    <property type="entry name" value="PAC"/>
    <property type="match status" value="1"/>
</dbReference>
<gene>
    <name evidence="5" type="ORF">SAMN05660865_00671</name>
</gene>
<evidence type="ECO:0000259" key="2">
    <source>
        <dbReference type="PROSITE" id="PS50112"/>
    </source>
</evidence>
<dbReference type="PROSITE" id="PS50887">
    <property type="entry name" value="GGDEF"/>
    <property type="match status" value="1"/>
</dbReference>
<dbReference type="Pfam" id="PF13426">
    <property type="entry name" value="PAS_9"/>
    <property type="match status" value="1"/>
</dbReference>
<dbReference type="InterPro" id="IPR000160">
    <property type="entry name" value="GGDEF_dom"/>
</dbReference>
<accession>A0A1H5TMV8</accession>
<feature type="domain" description="GGDEF" evidence="4">
    <location>
        <begin position="276"/>
        <end position="408"/>
    </location>
</feature>
<feature type="domain" description="PAC" evidence="3">
    <location>
        <begin position="189"/>
        <end position="241"/>
    </location>
</feature>
<dbReference type="PROSITE" id="PS50112">
    <property type="entry name" value="PAS"/>
    <property type="match status" value="2"/>
</dbReference>
<dbReference type="Gene3D" id="3.30.450.20">
    <property type="entry name" value="PAS domain"/>
    <property type="match status" value="1"/>
</dbReference>
<dbReference type="PANTHER" id="PTHR45138:SF9">
    <property type="entry name" value="DIGUANYLATE CYCLASE DGCM-RELATED"/>
    <property type="match status" value="1"/>
</dbReference>
<keyword evidence="6" id="KW-1185">Reference proteome</keyword>
<organism evidence="5 6">
    <name type="scientific">Caloramator fervidus</name>
    <dbReference type="NCBI Taxonomy" id="29344"/>
    <lineage>
        <taxon>Bacteria</taxon>
        <taxon>Bacillati</taxon>
        <taxon>Bacillota</taxon>
        <taxon>Clostridia</taxon>
        <taxon>Eubacteriales</taxon>
        <taxon>Clostridiaceae</taxon>
        <taxon>Caloramator</taxon>
    </lineage>
</organism>
<dbReference type="InterPro" id="IPR043128">
    <property type="entry name" value="Rev_trsase/Diguanyl_cyclase"/>
</dbReference>
<evidence type="ECO:0000313" key="5">
    <source>
        <dbReference type="EMBL" id="SEF64110.1"/>
    </source>
</evidence>
<dbReference type="GO" id="GO:1902201">
    <property type="term" value="P:negative regulation of bacterial-type flagellum-dependent cell motility"/>
    <property type="evidence" value="ECO:0007669"/>
    <property type="project" value="TreeGrafter"/>
</dbReference>
<dbReference type="PROSITE" id="PS50113">
    <property type="entry name" value="PAC"/>
    <property type="match status" value="1"/>
</dbReference>
<dbReference type="SUPFAM" id="SSF55785">
    <property type="entry name" value="PYP-like sensor domain (PAS domain)"/>
    <property type="match status" value="1"/>
</dbReference>
<evidence type="ECO:0000313" key="6">
    <source>
        <dbReference type="Proteomes" id="UP000242850"/>
    </source>
</evidence>
<dbReference type="RefSeq" id="WP_103895676.1">
    <property type="nucleotide sequence ID" value="NZ_FNUK01000006.1"/>
</dbReference>
<dbReference type="Gene3D" id="3.30.70.270">
    <property type="match status" value="1"/>
</dbReference>
<dbReference type="EMBL" id="FNUK01000006">
    <property type="protein sequence ID" value="SEF64110.1"/>
    <property type="molecule type" value="Genomic_DNA"/>
</dbReference>
<protein>
    <submittedName>
        <fullName evidence="5">PAS domain S-box-containing protein/diguanylate cyclase (GGDEF) domain-containing protein</fullName>
    </submittedName>
</protein>
<dbReference type="InterPro" id="IPR000014">
    <property type="entry name" value="PAS"/>
</dbReference>
<sequence>MKDIKFIIDNMKNPFVYGNIILDENKNPTNILILEVNKAFEELVGLKKEDILNKSIKDILSNFDFLNDEYCFLGKYYSIDICFDKEGVALIFNDITRYKKLYLKSKEKENIIKQVTENLEEAIILQDVKTKEIIYISPSFSKIHGILIEEVLKNKHLWKISVHPKDLKRIEKEFTMDYALKKIKEEGFFQSVYRILNSDGSYKWILSKYIPIKNEKGEIIRVLGIDQDITRLKNVEEKLKKEKQKAQKMAMIDYLTKIYNRRAFFIRAKEEIKKFKDISIIMADIDRFKNINDTFGHDIGDEVLKHFAKILKFHTKQGFAARFGGEEFIILLHENGNKAYDKAEAIRKYIEESKLSINGNVIRYTASFGVSSLREQDNLDIEKVIKRADQAMYIAKEKGRNMVVLNNI</sequence>
<evidence type="ECO:0000259" key="3">
    <source>
        <dbReference type="PROSITE" id="PS50113"/>
    </source>
</evidence>
<keyword evidence="1" id="KW-0175">Coiled coil</keyword>
<feature type="coiled-coil region" evidence="1">
    <location>
        <begin position="225"/>
        <end position="252"/>
    </location>
</feature>
<dbReference type="FunFam" id="3.30.70.270:FF:000001">
    <property type="entry name" value="Diguanylate cyclase domain protein"/>
    <property type="match status" value="1"/>
</dbReference>
<dbReference type="InterPro" id="IPR029787">
    <property type="entry name" value="Nucleotide_cyclase"/>
</dbReference>
<dbReference type="PANTHER" id="PTHR45138">
    <property type="entry name" value="REGULATORY COMPONENTS OF SENSORY TRANSDUCTION SYSTEM"/>
    <property type="match status" value="1"/>
</dbReference>
<dbReference type="GO" id="GO:0043709">
    <property type="term" value="P:cell adhesion involved in single-species biofilm formation"/>
    <property type="evidence" value="ECO:0007669"/>
    <property type="project" value="TreeGrafter"/>
</dbReference>
<name>A0A1H5TMV8_9CLOT</name>
<dbReference type="CDD" id="cd01949">
    <property type="entry name" value="GGDEF"/>
    <property type="match status" value="1"/>
</dbReference>
<dbReference type="AlphaFoldDB" id="A0A1H5TMV8"/>
<dbReference type="SUPFAM" id="SSF55073">
    <property type="entry name" value="Nucleotide cyclase"/>
    <property type="match status" value="1"/>
</dbReference>
<dbReference type="InterPro" id="IPR035965">
    <property type="entry name" value="PAS-like_dom_sf"/>
</dbReference>
<feature type="domain" description="PAS" evidence="2">
    <location>
        <begin position="33"/>
        <end position="69"/>
    </location>
</feature>
<dbReference type="InterPro" id="IPR050469">
    <property type="entry name" value="Diguanylate_Cyclase"/>
</dbReference>
<dbReference type="Proteomes" id="UP000242850">
    <property type="component" value="Unassembled WGS sequence"/>
</dbReference>
<dbReference type="Pfam" id="PF00990">
    <property type="entry name" value="GGDEF"/>
    <property type="match status" value="1"/>
</dbReference>
<evidence type="ECO:0000256" key="1">
    <source>
        <dbReference type="SAM" id="Coils"/>
    </source>
</evidence>
<feature type="domain" description="PAS" evidence="2">
    <location>
        <begin position="108"/>
        <end position="183"/>
    </location>
</feature>
<proteinExistence type="predicted"/>
<reference evidence="6" key="1">
    <citation type="submission" date="2016-10" db="EMBL/GenBank/DDBJ databases">
        <authorList>
            <person name="Varghese N."/>
            <person name="Submissions S."/>
        </authorList>
    </citation>
    <scope>NUCLEOTIDE SEQUENCE [LARGE SCALE GENOMIC DNA]</scope>
    <source>
        <strain evidence="6">DSM 5463</strain>
    </source>
</reference>
<dbReference type="OrthoDB" id="9805474at2"/>
<dbReference type="NCBIfam" id="TIGR00229">
    <property type="entry name" value="sensory_box"/>
    <property type="match status" value="1"/>
</dbReference>
<dbReference type="GO" id="GO:0005886">
    <property type="term" value="C:plasma membrane"/>
    <property type="evidence" value="ECO:0007669"/>
    <property type="project" value="TreeGrafter"/>
</dbReference>
<dbReference type="CDD" id="cd00130">
    <property type="entry name" value="PAS"/>
    <property type="match status" value="1"/>
</dbReference>
<evidence type="ECO:0000259" key="4">
    <source>
        <dbReference type="PROSITE" id="PS50887"/>
    </source>
</evidence>
<dbReference type="InterPro" id="IPR013655">
    <property type="entry name" value="PAS_fold_3"/>
</dbReference>